<dbReference type="HOGENOM" id="CLU_097408_1_2_1"/>
<comment type="subcellular location">
    <subcellularLocation>
        <location evidence="4">Mitochondrion</location>
    </subcellularLocation>
</comment>
<accession>C5FJR3</accession>
<dbReference type="OrthoDB" id="10264154at2759"/>
<dbReference type="OMA" id="KEHEWIR"/>
<organism evidence="6 7">
    <name type="scientific">Arthroderma otae (strain ATCC MYA-4605 / CBS 113480)</name>
    <name type="common">Microsporum canis</name>
    <dbReference type="NCBI Taxonomy" id="554155"/>
    <lineage>
        <taxon>Eukaryota</taxon>
        <taxon>Fungi</taxon>
        <taxon>Dikarya</taxon>
        <taxon>Ascomycota</taxon>
        <taxon>Pezizomycotina</taxon>
        <taxon>Eurotiomycetes</taxon>
        <taxon>Eurotiomycetidae</taxon>
        <taxon>Onygenales</taxon>
        <taxon>Arthrodermataceae</taxon>
        <taxon>Microsporum</taxon>
    </lineage>
</organism>
<dbReference type="GO" id="GO:0005960">
    <property type="term" value="C:glycine cleavage complex"/>
    <property type="evidence" value="ECO:0007669"/>
    <property type="project" value="UniProtKB-UniRule"/>
</dbReference>
<dbReference type="GO" id="GO:0031405">
    <property type="term" value="F:lipoic acid binding"/>
    <property type="evidence" value="ECO:0007669"/>
    <property type="project" value="EnsemblFungi"/>
</dbReference>
<evidence type="ECO:0000313" key="6">
    <source>
        <dbReference type="EMBL" id="EEQ30924.1"/>
    </source>
</evidence>
<dbReference type="RefSeq" id="XP_002848237.1">
    <property type="nucleotide sequence ID" value="XM_002848191.1"/>
</dbReference>
<dbReference type="InterPro" id="IPR011053">
    <property type="entry name" value="Single_hybrid_motif"/>
</dbReference>
<dbReference type="PANTHER" id="PTHR11715">
    <property type="entry name" value="GLYCINE CLEAVAGE SYSTEM H PROTEIN"/>
    <property type="match status" value="1"/>
</dbReference>
<dbReference type="SUPFAM" id="SSF51230">
    <property type="entry name" value="Single hybrid motif"/>
    <property type="match status" value="1"/>
</dbReference>
<proteinExistence type="inferred from homology"/>
<feature type="domain" description="Lipoyl-binding" evidence="5">
    <location>
        <begin position="65"/>
        <end position="147"/>
    </location>
</feature>
<keyword evidence="7" id="KW-1185">Reference proteome</keyword>
<feature type="modified residue" description="N6-lipoyllysine" evidence="3">
    <location>
        <position position="106"/>
    </location>
</feature>
<dbReference type="CDD" id="cd06848">
    <property type="entry name" value="GCS_H"/>
    <property type="match status" value="1"/>
</dbReference>
<dbReference type="eggNOG" id="KOG3373">
    <property type="taxonomic scope" value="Eukaryota"/>
</dbReference>
<evidence type="ECO:0000256" key="4">
    <source>
        <dbReference type="RuleBase" id="RU364055"/>
    </source>
</evidence>
<dbReference type="InterPro" id="IPR017453">
    <property type="entry name" value="GCV_H_sub"/>
</dbReference>
<dbReference type="NCBIfam" id="NF002270">
    <property type="entry name" value="PRK01202.1"/>
    <property type="match status" value="1"/>
</dbReference>
<dbReference type="GO" id="GO:0019464">
    <property type="term" value="P:glycine decarboxylation via glycine cleavage system"/>
    <property type="evidence" value="ECO:0007669"/>
    <property type="project" value="UniProtKB-UniRule"/>
</dbReference>
<evidence type="ECO:0000256" key="2">
    <source>
        <dbReference type="ARBA" id="ARBA00022823"/>
    </source>
</evidence>
<gene>
    <name evidence="6" type="ORF">MCYG_03743</name>
</gene>
<dbReference type="Proteomes" id="UP000002035">
    <property type="component" value="Unassembled WGS sequence"/>
</dbReference>
<dbReference type="InterPro" id="IPR002930">
    <property type="entry name" value="GCV_H"/>
</dbReference>
<reference evidence="7" key="1">
    <citation type="journal article" date="2012" name="MBio">
        <title>Comparative genome analysis of Trichophyton rubrum and related dermatophytes reveals candidate genes involved in infection.</title>
        <authorList>
            <person name="Martinez D.A."/>
            <person name="Oliver B.G."/>
            <person name="Graeser Y."/>
            <person name="Goldberg J.M."/>
            <person name="Li W."/>
            <person name="Martinez-Rossi N.M."/>
            <person name="Monod M."/>
            <person name="Shelest E."/>
            <person name="Barton R.C."/>
            <person name="Birch E."/>
            <person name="Brakhage A.A."/>
            <person name="Chen Z."/>
            <person name="Gurr S.J."/>
            <person name="Heiman D."/>
            <person name="Heitman J."/>
            <person name="Kosti I."/>
            <person name="Rossi A."/>
            <person name="Saif S."/>
            <person name="Samalova M."/>
            <person name="Saunders C.W."/>
            <person name="Shea T."/>
            <person name="Summerbell R.C."/>
            <person name="Xu J."/>
            <person name="Young S."/>
            <person name="Zeng Q."/>
            <person name="Birren B.W."/>
            <person name="Cuomo C.A."/>
            <person name="White T.C."/>
        </authorList>
    </citation>
    <scope>NUCLEOTIDE SEQUENCE [LARGE SCALE GENOMIC DNA]</scope>
    <source>
        <strain evidence="7">ATCC MYA-4605 / CBS 113480</strain>
    </source>
</reference>
<dbReference type="InterPro" id="IPR000089">
    <property type="entry name" value="Biotin_lipoyl"/>
</dbReference>
<keyword evidence="4" id="KW-0809">Transit peptide</keyword>
<dbReference type="GO" id="GO:0005739">
    <property type="term" value="C:mitochondrion"/>
    <property type="evidence" value="ECO:0007669"/>
    <property type="project" value="UniProtKB-SubCell"/>
</dbReference>
<dbReference type="NCBIfam" id="TIGR00527">
    <property type="entry name" value="gcvH"/>
    <property type="match status" value="1"/>
</dbReference>
<evidence type="ECO:0000313" key="7">
    <source>
        <dbReference type="Proteomes" id="UP000002035"/>
    </source>
</evidence>
<comment type="similarity">
    <text evidence="1 4">Belongs to the GcvH family.</text>
</comment>
<dbReference type="InterPro" id="IPR033753">
    <property type="entry name" value="GCV_H/Fam206"/>
</dbReference>
<dbReference type="Gene3D" id="2.40.50.100">
    <property type="match status" value="1"/>
</dbReference>
<dbReference type="EMBL" id="DS995703">
    <property type="protein sequence ID" value="EEQ30924.1"/>
    <property type="molecule type" value="Genomic_DNA"/>
</dbReference>
<name>C5FJR3_ARTOC</name>
<dbReference type="GeneID" id="9229561"/>
<dbReference type="PANTHER" id="PTHR11715:SF3">
    <property type="entry name" value="GLYCINE CLEAVAGE SYSTEM H PROTEIN-RELATED"/>
    <property type="match status" value="1"/>
</dbReference>
<keyword evidence="4" id="KW-0496">Mitochondrion</keyword>
<comment type="function">
    <text evidence="4">The H protein shuttles the methylamine group of glycine from the P protein to the T protein.</text>
</comment>
<keyword evidence="2 3" id="KW-0450">Lipoyl</keyword>
<dbReference type="PROSITE" id="PS50968">
    <property type="entry name" value="BIOTINYL_LIPOYL"/>
    <property type="match status" value="1"/>
</dbReference>
<evidence type="ECO:0000256" key="1">
    <source>
        <dbReference type="ARBA" id="ARBA00009249"/>
    </source>
</evidence>
<sequence>MAASAVRFVAPLRSALSVPRFRASSALRYAAQPNVRRAFSQSSLLQAKKYTKQHEWIDVAADGKTATIGITDYAAKALGDVVYVELPAVKDEVASGDTIGAVESVKSASDIMSPATGKVIEVNTVLEEKPKTVNDSPEGDGWFAKIEITDSSELNELMDAEAYKASLENTD</sequence>
<dbReference type="GO" id="GO:0009249">
    <property type="term" value="P:protein lipoylation"/>
    <property type="evidence" value="ECO:0007669"/>
    <property type="project" value="EnsemblFungi"/>
</dbReference>
<evidence type="ECO:0000256" key="3">
    <source>
        <dbReference type="PIRSR" id="PIRSR617453-50"/>
    </source>
</evidence>
<dbReference type="GO" id="GO:0006730">
    <property type="term" value="P:one-carbon metabolic process"/>
    <property type="evidence" value="ECO:0007669"/>
    <property type="project" value="EnsemblFungi"/>
</dbReference>
<dbReference type="AlphaFoldDB" id="C5FJR3"/>
<dbReference type="VEuPathDB" id="FungiDB:MCYG_03743"/>
<comment type="cofactor">
    <cofactor evidence="4">
        <name>(R)-lipoate</name>
        <dbReference type="ChEBI" id="CHEBI:83088"/>
    </cofactor>
    <text evidence="4">Binds 1 lipoyl cofactor covalently.</text>
</comment>
<comment type="subunit">
    <text evidence="4">The glycine cleavage system is composed of four proteins: P, T, L and H.</text>
</comment>
<protein>
    <recommendedName>
        <fullName evidence="4">Glycine cleavage system H protein</fullName>
    </recommendedName>
</protein>
<evidence type="ECO:0000259" key="5">
    <source>
        <dbReference type="PROSITE" id="PS50968"/>
    </source>
</evidence>
<dbReference type="STRING" id="554155.C5FJR3"/>
<dbReference type="Pfam" id="PF01597">
    <property type="entry name" value="GCV_H"/>
    <property type="match status" value="1"/>
</dbReference>
<dbReference type="HAMAP" id="MF_00272">
    <property type="entry name" value="GcvH"/>
    <property type="match status" value="1"/>
</dbReference>